<dbReference type="Bgee" id="ENSLACG00000018241">
    <property type="expression patterns" value="Expressed in pelvic fin and 6 other cell types or tissues"/>
</dbReference>
<dbReference type="KEGG" id="lcm:102347475"/>
<dbReference type="FunCoup" id="H3BFU3">
    <property type="interactions" value="1013"/>
</dbReference>
<evidence type="ECO:0000313" key="2">
    <source>
        <dbReference type="Ensembl" id="ENSLACP00000020764.1"/>
    </source>
</evidence>
<dbReference type="EMBL" id="AFYH01002406">
    <property type="status" value="NOT_ANNOTATED_CDS"/>
    <property type="molecule type" value="Genomic_DNA"/>
</dbReference>
<gene>
    <name evidence="2" type="primary">SNAPC1</name>
</gene>
<reference evidence="2" key="3">
    <citation type="submission" date="2025-09" db="UniProtKB">
        <authorList>
            <consortium name="Ensembl"/>
        </authorList>
    </citation>
    <scope>IDENTIFICATION</scope>
</reference>
<feature type="region of interest" description="Disordered" evidence="1">
    <location>
        <begin position="229"/>
        <end position="351"/>
    </location>
</feature>
<evidence type="ECO:0000256" key="1">
    <source>
        <dbReference type="SAM" id="MobiDB-lite"/>
    </source>
</evidence>
<feature type="compositionally biased region" description="Basic and acidic residues" evidence="1">
    <location>
        <begin position="229"/>
        <end position="250"/>
    </location>
</feature>
<dbReference type="HOGENOM" id="CLU_067254_0_0_1"/>
<dbReference type="Proteomes" id="UP000008672">
    <property type="component" value="Unassembled WGS sequence"/>
</dbReference>
<name>H3BFU3_LATCH</name>
<protein>
    <submittedName>
        <fullName evidence="2">Small nuclear RNA activating complex polypeptide 1</fullName>
    </submittedName>
</protein>
<organism evidence="2 3">
    <name type="scientific">Latimeria chalumnae</name>
    <name type="common">Coelacanth</name>
    <dbReference type="NCBI Taxonomy" id="7897"/>
    <lineage>
        <taxon>Eukaryota</taxon>
        <taxon>Metazoa</taxon>
        <taxon>Chordata</taxon>
        <taxon>Craniata</taxon>
        <taxon>Vertebrata</taxon>
        <taxon>Euteleostomi</taxon>
        <taxon>Coelacanthiformes</taxon>
        <taxon>Coelacanthidae</taxon>
        <taxon>Latimeria</taxon>
    </lineage>
</organism>
<accession>H3BFU3</accession>
<dbReference type="GeneTree" id="ENSGT00390000018691"/>
<dbReference type="GO" id="GO:0042795">
    <property type="term" value="P:snRNA transcription by RNA polymerase II"/>
    <property type="evidence" value="ECO:0007669"/>
    <property type="project" value="TreeGrafter"/>
</dbReference>
<dbReference type="STRING" id="7897.ENSLACP00000020764"/>
<reference evidence="3" key="1">
    <citation type="submission" date="2011-08" db="EMBL/GenBank/DDBJ databases">
        <title>The draft genome of Latimeria chalumnae.</title>
        <authorList>
            <person name="Di Palma F."/>
            <person name="Alfoldi J."/>
            <person name="Johnson J."/>
            <person name="Berlin A."/>
            <person name="Gnerre S."/>
            <person name="Jaffe D."/>
            <person name="MacCallum I."/>
            <person name="Young S."/>
            <person name="Walker B.J."/>
            <person name="Lander E."/>
            <person name="Lindblad-Toh K."/>
        </authorList>
    </citation>
    <scope>NUCLEOTIDE SEQUENCE [LARGE SCALE GENOMIC DNA]</scope>
    <source>
        <strain evidence="3">Wild caught</strain>
    </source>
</reference>
<dbReference type="PANTHER" id="PTHR15131:SF3">
    <property type="entry name" value="SNRNA-ACTIVATING PROTEIN COMPLEX SUBUNIT 1"/>
    <property type="match status" value="1"/>
</dbReference>
<dbReference type="GO" id="GO:0043565">
    <property type="term" value="F:sequence-specific DNA binding"/>
    <property type="evidence" value="ECO:0007669"/>
    <property type="project" value="TreeGrafter"/>
</dbReference>
<sequence>MASTAVLKTDYEALLSRFQQLDTIRYEEFTAIWREMKFSTIFCGKIGNMEKNKFTREALSIASEYFLPPYTFQIRVGSLYLLYGLYNTQPCQPKQKIRIALKDWDTVLKFQNDIVSAQHYDAAYIIRKLRTDKAFHFTAMPKLLSYRTKKNTSKANLKEEFTEKSNRVIELVTVDSLMEMKNIHDHYQRIKCLTSADKTQPDKALNLVNSGFVAKLRDITLDYQRWQQNKKERTLKTEKKGELDEGKNEEGEGTSQESEGSERARKLAQIKSRSYYQVAQAPKSRRHRQATLESSTSGADYEGTEVMEKRRKRRRKKSVEGIKKEASGDCRETMTMEVGTSRPSMPVVAEEGCEEAFPLPKRKRTH</sequence>
<dbReference type="eggNOG" id="KOG4746">
    <property type="taxonomic scope" value="Eukaryota"/>
</dbReference>
<dbReference type="CTD" id="393224"/>
<dbReference type="PANTHER" id="PTHR15131">
    <property type="entry name" value="SMALL NUCLEAR RNA ACTIVATING COMPLEX, POLYPEPTIDE 1"/>
    <property type="match status" value="1"/>
</dbReference>
<dbReference type="OMA" id="RDDMQNV"/>
<keyword evidence="3" id="KW-1185">Reference proteome</keyword>
<dbReference type="GO" id="GO:0019185">
    <property type="term" value="C:snRNA-activating protein complex"/>
    <property type="evidence" value="ECO:0007669"/>
    <property type="project" value="TreeGrafter"/>
</dbReference>
<feature type="compositionally biased region" description="Basic and acidic residues" evidence="1">
    <location>
        <begin position="318"/>
        <end position="334"/>
    </location>
</feature>
<dbReference type="GeneID" id="102347475"/>
<proteinExistence type="predicted"/>
<dbReference type="OrthoDB" id="20127at2759"/>
<dbReference type="Ensembl" id="ENSLACT00000020904.1">
    <property type="protein sequence ID" value="ENSLACP00000020764.1"/>
    <property type="gene ID" value="ENSLACG00000018241.1"/>
</dbReference>
<dbReference type="AlphaFoldDB" id="H3BFU3"/>
<dbReference type="InParanoid" id="H3BFU3"/>
<dbReference type="EMBL" id="AFYH01002404">
    <property type="status" value="NOT_ANNOTATED_CDS"/>
    <property type="molecule type" value="Genomic_DNA"/>
</dbReference>
<reference evidence="2" key="2">
    <citation type="submission" date="2025-08" db="UniProtKB">
        <authorList>
            <consortium name="Ensembl"/>
        </authorList>
    </citation>
    <scope>IDENTIFICATION</scope>
</reference>
<dbReference type="Pfam" id="PF09808">
    <property type="entry name" value="SNAPC1"/>
    <property type="match status" value="1"/>
</dbReference>
<dbReference type="InterPro" id="IPR019188">
    <property type="entry name" value="SNAPC1"/>
</dbReference>
<dbReference type="GO" id="GO:0042796">
    <property type="term" value="P:snRNA transcription by RNA polymerase III"/>
    <property type="evidence" value="ECO:0007669"/>
    <property type="project" value="TreeGrafter"/>
</dbReference>
<dbReference type="EMBL" id="AFYH01002405">
    <property type="status" value="NOT_ANNOTATED_CDS"/>
    <property type="molecule type" value="Genomic_DNA"/>
</dbReference>
<evidence type="ECO:0000313" key="3">
    <source>
        <dbReference type="Proteomes" id="UP000008672"/>
    </source>
</evidence>